<proteinExistence type="predicted"/>
<organism evidence="2 3">
    <name type="scientific">Bosea minatitlanensis</name>
    <dbReference type="NCBI Taxonomy" id="128782"/>
    <lineage>
        <taxon>Bacteria</taxon>
        <taxon>Pseudomonadati</taxon>
        <taxon>Pseudomonadota</taxon>
        <taxon>Alphaproteobacteria</taxon>
        <taxon>Hyphomicrobiales</taxon>
        <taxon>Boseaceae</taxon>
        <taxon>Bosea</taxon>
    </lineage>
</organism>
<protein>
    <submittedName>
        <fullName evidence="2">Uncharacterized protein</fullName>
    </submittedName>
</protein>
<reference evidence="3" key="1">
    <citation type="journal article" date="2019" name="Int. J. Syst. Evol. Microbiol.">
        <title>The Global Catalogue of Microorganisms (GCM) 10K type strain sequencing project: providing services to taxonomists for standard genome sequencing and annotation.</title>
        <authorList>
            <consortium name="The Broad Institute Genomics Platform"/>
            <consortium name="The Broad Institute Genome Sequencing Center for Infectious Disease"/>
            <person name="Wu L."/>
            <person name="Ma J."/>
        </authorList>
    </citation>
    <scope>NUCLEOTIDE SEQUENCE [LARGE SCALE GENOMIC DNA]</scope>
    <source>
        <strain evidence="3">CGMCC 1.15643</strain>
    </source>
</reference>
<evidence type="ECO:0000256" key="1">
    <source>
        <dbReference type="SAM" id="MobiDB-lite"/>
    </source>
</evidence>
<feature type="compositionally biased region" description="Basic and acidic residues" evidence="1">
    <location>
        <begin position="53"/>
        <end position="82"/>
    </location>
</feature>
<evidence type="ECO:0000313" key="2">
    <source>
        <dbReference type="EMBL" id="MFC5292704.1"/>
    </source>
</evidence>
<accession>A0ABW0EZZ1</accession>
<gene>
    <name evidence="2" type="ORF">ACFPK2_06850</name>
</gene>
<dbReference type="RefSeq" id="WP_260347974.1">
    <property type="nucleotide sequence ID" value="NZ_JAOAOS010000002.1"/>
</dbReference>
<evidence type="ECO:0000313" key="3">
    <source>
        <dbReference type="Proteomes" id="UP001595976"/>
    </source>
</evidence>
<dbReference type="EMBL" id="JBHSLI010000002">
    <property type="protein sequence ID" value="MFC5292704.1"/>
    <property type="molecule type" value="Genomic_DNA"/>
</dbReference>
<keyword evidence="3" id="KW-1185">Reference proteome</keyword>
<sequence>MRRSKEEIAAEKKMKAERREHRHAAMLASCADRFGSPCGARCERGCARAKAEREKSAARIAERKAAERAAKEASDQRVKDRLAPAPLKRSKDLTPHERALLRIAKLEKEKGKNLKLAGIEYDPRTAAGQREYDVASMGGTKRARVDRHSALFRNRGEATKVRILACEKFDEMRHAAEGGLYPSQKYEPGVDVSGFSTAIEDRAAGLQAQSHLKAAMGDHLFAIMDARIYESMNYMAMERAGLGDRRDLPVLFVAAVDAVARYFRIGAEPKKPSASLPVARLFPISG</sequence>
<dbReference type="Proteomes" id="UP001595976">
    <property type="component" value="Unassembled WGS sequence"/>
</dbReference>
<feature type="region of interest" description="Disordered" evidence="1">
    <location>
        <begin position="53"/>
        <end position="85"/>
    </location>
</feature>
<comment type="caution">
    <text evidence="2">The sequence shown here is derived from an EMBL/GenBank/DDBJ whole genome shotgun (WGS) entry which is preliminary data.</text>
</comment>
<name>A0ABW0EZZ1_9HYPH</name>